<gene>
    <name evidence="5" type="ORF">HMPREF9372_3625</name>
</gene>
<name>F9DXU4_9BACL</name>
<evidence type="ECO:0000256" key="3">
    <source>
        <dbReference type="PROSITE-ProRule" id="PRU00284"/>
    </source>
</evidence>
<organism evidence="5 6">
    <name type="scientific">Sporosarcina newyorkensis 2681</name>
    <dbReference type="NCBI Taxonomy" id="1027292"/>
    <lineage>
        <taxon>Bacteria</taxon>
        <taxon>Bacillati</taxon>
        <taxon>Bacillota</taxon>
        <taxon>Bacilli</taxon>
        <taxon>Bacillales</taxon>
        <taxon>Caryophanaceae</taxon>
        <taxon>Sporosarcina</taxon>
    </lineage>
</organism>
<comment type="caution">
    <text evidence="5">The sequence shown here is derived from an EMBL/GenBank/DDBJ whole genome shotgun (WGS) entry which is preliminary data.</text>
</comment>
<dbReference type="PRINTS" id="PR00260">
    <property type="entry name" value="CHEMTRNSDUCR"/>
</dbReference>
<dbReference type="PROSITE" id="PS50111">
    <property type="entry name" value="CHEMOTAXIS_TRANSDUC_2"/>
    <property type="match status" value="1"/>
</dbReference>
<sequence length="328" mass="36555">MYVIYFSLYIENGGNKMALFRRKPEQRVVIQKDNLNPVSVTDDLQTEQHERYKQVETELTAAVEQHEKVNAQHNVLGEAVSEIESSFHVIQDLSEQTTDASKQLYDNGRSLEEKSIYMVKEAENGAEDVRLTAQVMNDLGKHMEMSEESMTQLSDRSVEIQSIVGVIENIAAQTNLLALNASIEAARAGEYGKGFSVVAQEVRKLAESTSNSTKDIQSLTNSLKDEIQQALEATKKSSVLIEQGVAVSLQTASKIDHILETVQGSQIDISSIEKMIAEQNKLSAQMQAELQKANLLFTSAHELIVEHIEDAKEVDKRLENGIHQLLVK</sequence>
<dbReference type="PANTHER" id="PTHR32089:SF112">
    <property type="entry name" value="LYSOZYME-LIKE PROTEIN-RELATED"/>
    <property type="match status" value="1"/>
</dbReference>
<dbReference type="eggNOG" id="COG0840">
    <property type="taxonomic scope" value="Bacteria"/>
</dbReference>
<comment type="similarity">
    <text evidence="2">Belongs to the methyl-accepting chemotaxis (MCP) protein family.</text>
</comment>
<dbReference type="Pfam" id="PF00015">
    <property type="entry name" value="MCPsignal"/>
    <property type="match status" value="1"/>
</dbReference>
<dbReference type="AlphaFoldDB" id="F9DXU4"/>
<dbReference type="PANTHER" id="PTHR32089">
    <property type="entry name" value="METHYL-ACCEPTING CHEMOTAXIS PROTEIN MCPB"/>
    <property type="match status" value="1"/>
</dbReference>
<dbReference type="EMBL" id="AFPZ01000115">
    <property type="protein sequence ID" value="EGQ20082.1"/>
    <property type="molecule type" value="Genomic_DNA"/>
</dbReference>
<evidence type="ECO:0000256" key="2">
    <source>
        <dbReference type="ARBA" id="ARBA00029447"/>
    </source>
</evidence>
<dbReference type="SMART" id="SM00283">
    <property type="entry name" value="MA"/>
    <property type="match status" value="1"/>
</dbReference>
<dbReference type="STRING" id="759851.SAMN04244570_2594"/>
<dbReference type="Gene3D" id="1.10.287.950">
    <property type="entry name" value="Methyl-accepting chemotaxis protein"/>
    <property type="match status" value="1"/>
</dbReference>
<dbReference type="InterPro" id="IPR004090">
    <property type="entry name" value="Chemotax_Me-accpt_rcpt"/>
</dbReference>
<reference evidence="5 6" key="1">
    <citation type="submission" date="2011-04" db="EMBL/GenBank/DDBJ databases">
        <authorList>
            <person name="Muzny D."/>
            <person name="Qin X."/>
            <person name="Deng J."/>
            <person name="Jiang H."/>
            <person name="Liu Y."/>
            <person name="Qu J."/>
            <person name="Song X.-Z."/>
            <person name="Zhang L."/>
            <person name="Thornton R."/>
            <person name="Coyle M."/>
            <person name="Francisco L."/>
            <person name="Jackson L."/>
            <person name="Javaid M."/>
            <person name="Korchina V."/>
            <person name="Kovar C."/>
            <person name="Mata R."/>
            <person name="Mathew T."/>
            <person name="Ngo R."/>
            <person name="Nguyen L."/>
            <person name="Nguyen N."/>
            <person name="Okwuonu G."/>
            <person name="Ongeri F."/>
            <person name="Pham C."/>
            <person name="Simmons D."/>
            <person name="Wilczek-Boney K."/>
            <person name="Hale W."/>
            <person name="Jakkamsetti A."/>
            <person name="Pham P."/>
            <person name="Ruth R."/>
            <person name="San Lucas F."/>
            <person name="Warren J."/>
            <person name="Zhang J."/>
            <person name="Zhao Z."/>
            <person name="Zhou C."/>
            <person name="Zhu D."/>
            <person name="Lee S."/>
            <person name="Bess C."/>
            <person name="Blankenburg K."/>
            <person name="Forbes L."/>
            <person name="Fu Q."/>
            <person name="Gubbala S."/>
            <person name="Hirani K."/>
            <person name="Jayaseelan J.C."/>
            <person name="Lara F."/>
            <person name="Munidasa M."/>
            <person name="Palculict T."/>
            <person name="Patil S."/>
            <person name="Pu L.-L."/>
            <person name="Saada N."/>
            <person name="Tang L."/>
            <person name="Weissenberger G."/>
            <person name="Zhu Y."/>
            <person name="Hemphill L."/>
            <person name="Shang Y."/>
            <person name="Youmans B."/>
            <person name="Ayvaz T."/>
            <person name="Ross M."/>
            <person name="Santibanez J."/>
            <person name="Aqrawi P."/>
            <person name="Gross S."/>
            <person name="Joshi V."/>
            <person name="Fowler G."/>
            <person name="Nazareth L."/>
            <person name="Reid J."/>
            <person name="Worley K."/>
            <person name="Petrosino J."/>
            <person name="Highlander S."/>
            <person name="Gibbs R."/>
        </authorList>
    </citation>
    <scope>NUCLEOTIDE SEQUENCE [LARGE SCALE GENOMIC DNA]</scope>
    <source>
        <strain evidence="5 6">2681</strain>
    </source>
</reference>
<dbReference type="GO" id="GO:0007165">
    <property type="term" value="P:signal transduction"/>
    <property type="evidence" value="ECO:0007669"/>
    <property type="project" value="UniProtKB-KW"/>
</dbReference>
<evidence type="ECO:0000313" key="5">
    <source>
        <dbReference type="EMBL" id="EGQ20082.1"/>
    </source>
</evidence>
<dbReference type="GO" id="GO:0016020">
    <property type="term" value="C:membrane"/>
    <property type="evidence" value="ECO:0007669"/>
    <property type="project" value="InterPro"/>
</dbReference>
<dbReference type="SUPFAM" id="SSF58104">
    <property type="entry name" value="Methyl-accepting chemotaxis protein (MCP) signaling domain"/>
    <property type="match status" value="1"/>
</dbReference>
<accession>F9DXU4</accession>
<feature type="domain" description="Methyl-accepting transducer" evidence="4">
    <location>
        <begin position="95"/>
        <end position="294"/>
    </location>
</feature>
<dbReference type="InterPro" id="IPR004089">
    <property type="entry name" value="MCPsignal_dom"/>
</dbReference>
<dbReference type="HOGENOM" id="CLU_000445_107_18_9"/>
<keyword evidence="1 3" id="KW-0807">Transducer</keyword>
<dbReference type="Proteomes" id="UP000005316">
    <property type="component" value="Unassembled WGS sequence"/>
</dbReference>
<dbReference type="GO" id="GO:0006935">
    <property type="term" value="P:chemotaxis"/>
    <property type="evidence" value="ECO:0007669"/>
    <property type="project" value="InterPro"/>
</dbReference>
<protein>
    <submittedName>
        <fullName evidence="5">Methyl-accepting chemotaxis protein</fullName>
    </submittedName>
</protein>
<evidence type="ECO:0000259" key="4">
    <source>
        <dbReference type="PROSITE" id="PS50111"/>
    </source>
</evidence>
<proteinExistence type="inferred from homology"/>
<evidence type="ECO:0000313" key="6">
    <source>
        <dbReference type="Proteomes" id="UP000005316"/>
    </source>
</evidence>
<dbReference type="GO" id="GO:0004888">
    <property type="term" value="F:transmembrane signaling receptor activity"/>
    <property type="evidence" value="ECO:0007669"/>
    <property type="project" value="InterPro"/>
</dbReference>
<evidence type="ECO:0000256" key="1">
    <source>
        <dbReference type="ARBA" id="ARBA00023224"/>
    </source>
</evidence>